<protein>
    <submittedName>
        <fullName evidence="1">Uncharacterized protein</fullName>
    </submittedName>
</protein>
<keyword evidence="2" id="KW-1185">Reference proteome</keyword>
<dbReference type="EMBL" id="CM044706">
    <property type="protein sequence ID" value="KAI5657753.1"/>
    <property type="molecule type" value="Genomic_DNA"/>
</dbReference>
<accession>A0ACC0ACN3</accession>
<organism evidence="1 2">
    <name type="scientific">Catharanthus roseus</name>
    <name type="common">Madagascar periwinkle</name>
    <name type="synonym">Vinca rosea</name>
    <dbReference type="NCBI Taxonomy" id="4058"/>
    <lineage>
        <taxon>Eukaryota</taxon>
        <taxon>Viridiplantae</taxon>
        <taxon>Streptophyta</taxon>
        <taxon>Embryophyta</taxon>
        <taxon>Tracheophyta</taxon>
        <taxon>Spermatophyta</taxon>
        <taxon>Magnoliopsida</taxon>
        <taxon>eudicotyledons</taxon>
        <taxon>Gunneridae</taxon>
        <taxon>Pentapetalae</taxon>
        <taxon>asterids</taxon>
        <taxon>lamiids</taxon>
        <taxon>Gentianales</taxon>
        <taxon>Apocynaceae</taxon>
        <taxon>Rauvolfioideae</taxon>
        <taxon>Vinceae</taxon>
        <taxon>Catharanthinae</taxon>
        <taxon>Catharanthus</taxon>
    </lineage>
</organism>
<dbReference type="Proteomes" id="UP001060085">
    <property type="component" value="Linkage Group LG06"/>
</dbReference>
<evidence type="ECO:0000313" key="2">
    <source>
        <dbReference type="Proteomes" id="UP001060085"/>
    </source>
</evidence>
<reference evidence="2" key="1">
    <citation type="journal article" date="2023" name="Nat. Plants">
        <title>Single-cell RNA sequencing provides a high-resolution roadmap for understanding the multicellular compartmentation of specialized metabolism.</title>
        <authorList>
            <person name="Sun S."/>
            <person name="Shen X."/>
            <person name="Li Y."/>
            <person name="Li Y."/>
            <person name="Wang S."/>
            <person name="Li R."/>
            <person name="Zhang H."/>
            <person name="Shen G."/>
            <person name="Guo B."/>
            <person name="Wei J."/>
            <person name="Xu J."/>
            <person name="St-Pierre B."/>
            <person name="Chen S."/>
            <person name="Sun C."/>
        </authorList>
    </citation>
    <scope>NUCLEOTIDE SEQUENCE [LARGE SCALE GENOMIC DNA]</scope>
</reference>
<evidence type="ECO:0000313" key="1">
    <source>
        <dbReference type="EMBL" id="KAI5657753.1"/>
    </source>
</evidence>
<gene>
    <name evidence="1" type="ORF">M9H77_26546</name>
</gene>
<comment type="caution">
    <text evidence="1">The sequence shown here is derived from an EMBL/GenBank/DDBJ whole genome shotgun (WGS) entry which is preliminary data.</text>
</comment>
<name>A0ACC0ACN3_CATRO</name>
<sequence length="198" mass="23215">MDGHPMNEEFFYQDLVRKFYSSREDVSDKGFIVTLNKKKYKIDLECLSQAFAIPNNDDRIVEKRDIKKTRGYNEANFKREVVANPSFAEKTEGMLLTVLFQYLGVDLEDEFCKAINKKRIIDEVFVRKTKVFRKPREKGKRKKVLLRIFLLGQVNVKKKMRVMKNKKLSAEGDNSENKEDDILESGEEKSEGDEKSDR</sequence>
<proteinExistence type="predicted"/>